<sequence length="152" mass="16520">MSRQPQPQLSRTSRSSSLPVSPATSPMSQYVSRIDSKGALDSSSPEANTEDDKTEEDIPTPKNYLWLTIVACFCPAYPVNIVALVFAIMFVLDCPHFAAHGPCRTISRNPSTTLSCAQSPQPVHLRTHPCSCTLGLSSVALFNAPKNQILPY</sequence>
<name>A0A8J6KVQ3_MICOH</name>
<proteinExistence type="inferred from homology"/>
<accession>A0A8J6KVQ3</accession>
<keyword evidence="4 7" id="KW-1133">Transmembrane helix</keyword>
<dbReference type="PANTHER" id="PTHR14948:SF19">
    <property type="entry name" value="TRANSMEMBRANE PROTEIN 233"/>
    <property type="match status" value="1"/>
</dbReference>
<evidence type="ECO:0000256" key="2">
    <source>
        <dbReference type="ARBA" id="ARBA00006843"/>
    </source>
</evidence>
<keyword evidence="3 7" id="KW-0812">Transmembrane</keyword>
<evidence type="ECO:0000256" key="6">
    <source>
        <dbReference type="SAM" id="MobiDB-lite"/>
    </source>
</evidence>
<evidence type="ECO:0000256" key="4">
    <source>
        <dbReference type="ARBA" id="ARBA00022989"/>
    </source>
</evidence>
<evidence type="ECO:0000256" key="7">
    <source>
        <dbReference type="SAM" id="Phobius"/>
    </source>
</evidence>
<protein>
    <submittedName>
        <fullName evidence="8">Transmembrane protein 233</fullName>
    </submittedName>
</protein>
<dbReference type="InterPro" id="IPR051423">
    <property type="entry name" value="CD225/Dispanin"/>
</dbReference>
<organism evidence="8 9">
    <name type="scientific">Microtus ochrogaster</name>
    <name type="common">Prairie vole</name>
    <dbReference type="NCBI Taxonomy" id="79684"/>
    <lineage>
        <taxon>Eukaryota</taxon>
        <taxon>Metazoa</taxon>
        <taxon>Chordata</taxon>
        <taxon>Craniata</taxon>
        <taxon>Vertebrata</taxon>
        <taxon>Euteleostomi</taxon>
        <taxon>Mammalia</taxon>
        <taxon>Eutheria</taxon>
        <taxon>Euarchontoglires</taxon>
        <taxon>Glires</taxon>
        <taxon>Rodentia</taxon>
        <taxon>Myomorpha</taxon>
        <taxon>Muroidea</taxon>
        <taxon>Cricetidae</taxon>
        <taxon>Arvicolinae</taxon>
        <taxon>Microtus</taxon>
    </lineage>
</organism>
<keyword evidence="5 7" id="KW-0472">Membrane</keyword>
<evidence type="ECO:0000256" key="5">
    <source>
        <dbReference type="ARBA" id="ARBA00023136"/>
    </source>
</evidence>
<reference evidence="8" key="1">
    <citation type="submission" date="2020-03" db="EMBL/GenBank/DDBJ databases">
        <title>Studies in the Genomics of Life Span.</title>
        <authorList>
            <person name="Glass D."/>
        </authorList>
    </citation>
    <scope>NUCLEOTIDE SEQUENCE</scope>
    <source>
        <strain evidence="8">LTLLF</strain>
        <tissue evidence="8">Muscle</tissue>
    </source>
</reference>
<comment type="caution">
    <text evidence="8">The sequence shown here is derived from an EMBL/GenBank/DDBJ whole genome shotgun (WGS) entry which is preliminary data.</text>
</comment>
<evidence type="ECO:0000256" key="3">
    <source>
        <dbReference type="ARBA" id="ARBA00022692"/>
    </source>
</evidence>
<dbReference type="Pfam" id="PF04505">
    <property type="entry name" value="CD225"/>
    <property type="match status" value="1"/>
</dbReference>
<dbReference type="AlphaFoldDB" id="A0A8J6KVQ3"/>
<feature type="region of interest" description="Disordered" evidence="6">
    <location>
        <begin position="1"/>
        <end position="58"/>
    </location>
</feature>
<feature type="compositionally biased region" description="Acidic residues" evidence="6">
    <location>
        <begin position="48"/>
        <end position="58"/>
    </location>
</feature>
<feature type="transmembrane region" description="Helical" evidence="7">
    <location>
        <begin position="64"/>
        <end position="92"/>
    </location>
</feature>
<dbReference type="Proteomes" id="UP000710432">
    <property type="component" value="Unassembled WGS sequence"/>
</dbReference>
<comment type="similarity">
    <text evidence="2">Belongs to the CD225/Dispanin family.</text>
</comment>
<evidence type="ECO:0000313" key="9">
    <source>
        <dbReference type="Proteomes" id="UP000710432"/>
    </source>
</evidence>
<dbReference type="PANTHER" id="PTHR14948">
    <property type="entry name" value="NG5"/>
    <property type="match status" value="1"/>
</dbReference>
<gene>
    <name evidence="8" type="ORF">LTLLF_141575</name>
</gene>
<evidence type="ECO:0000256" key="1">
    <source>
        <dbReference type="ARBA" id="ARBA00004370"/>
    </source>
</evidence>
<feature type="compositionally biased region" description="Low complexity" evidence="6">
    <location>
        <begin position="1"/>
        <end position="26"/>
    </location>
</feature>
<comment type="subcellular location">
    <subcellularLocation>
        <location evidence="1">Membrane</location>
    </subcellularLocation>
</comment>
<dbReference type="InterPro" id="IPR007593">
    <property type="entry name" value="CD225/Dispanin_fam"/>
</dbReference>
<dbReference type="GO" id="GO:0016020">
    <property type="term" value="C:membrane"/>
    <property type="evidence" value="ECO:0007669"/>
    <property type="project" value="UniProtKB-SubCell"/>
</dbReference>
<evidence type="ECO:0000313" key="8">
    <source>
        <dbReference type="EMBL" id="KAH0513143.1"/>
    </source>
</evidence>
<dbReference type="EMBL" id="JAATJU010021628">
    <property type="protein sequence ID" value="KAH0513143.1"/>
    <property type="molecule type" value="Genomic_DNA"/>
</dbReference>